<gene>
    <name evidence="1" type="ORF">PITCH_A1900009</name>
</gene>
<evidence type="ECO:0000313" key="1">
    <source>
        <dbReference type="EMBL" id="SPD73593.1"/>
    </source>
</evidence>
<name>A0A445MVW9_9BACT</name>
<accession>A0A445MVW9</accession>
<proteinExistence type="predicted"/>
<reference evidence="1" key="1">
    <citation type="submission" date="2018-01" db="EMBL/GenBank/DDBJ databases">
        <authorList>
            <person name="Regsiter A."/>
            <person name="William W."/>
        </authorList>
    </citation>
    <scope>NUCLEOTIDE SEQUENCE</scope>
    <source>
        <strain evidence="1">TRIP AH-1</strain>
    </source>
</reference>
<protein>
    <submittedName>
        <fullName evidence="1">Uncharacterized protein</fullName>
    </submittedName>
</protein>
<sequence length="45" mass="5298">MVEKYARLTVLDQKKFYKNAEYFSKIALTKEIPYMKGKFCNKSGS</sequence>
<dbReference type="AlphaFoldDB" id="A0A445MVW9"/>
<dbReference type="EMBL" id="OJIN01000102">
    <property type="protein sequence ID" value="SPD73593.1"/>
    <property type="molecule type" value="Genomic_DNA"/>
</dbReference>
<organism evidence="1">
    <name type="scientific">uncultured Desulfobacterium sp</name>
    <dbReference type="NCBI Taxonomy" id="201089"/>
    <lineage>
        <taxon>Bacteria</taxon>
        <taxon>Pseudomonadati</taxon>
        <taxon>Thermodesulfobacteriota</taxon>
        <taxon>Desulfobacteria</taxon>
        <taxon>Desulfobacterales</taxon>
        <taxon>Desulfobacteriaceae</taxon>
        <taxon>Desulfobacterium</taxon>
        <taxon>environmental samples</taxon>
    </lineage>
</organism>